<dbReference type="PANTHER" id="PTHR12277">
    <property type="entry name" value="ALPHA/BETA HYDROLASE DOMAIN-CONTAINING PROTEIN"/>
    <property type="match status" value="1"/>
</dbReference>
<comment type="caution">
    <text evidence="3">The sequence shown here is derived from an EMBL/GenBank/DDBJ whole genome shotgun (WGS) entry which is preliminary data.</text>
</comment>
<dbReference type="Pfam" id="PF00561">
    <property type="entry name" value="Abhydrolase_1"/>
    <property type="match status" value="1"/>
</dbReference>
<dbReference type="PANTHER" id="PTHR12277:SF72">
    <property type="entry name" value="BAT5L PROTEIN"/>
    <property type="match status" value="1"/>
</dbReference>
<evidence type="ECO:0000259" key="2">
    <source>
        <dbReference type="Pfam" id="PF22990"/>
    </source>
</evidence>
<dbReference type="OrthoDB" id="6412627at2759"/>
<evidence type="ECO:0000313" key="4">
    <source>
        <dbReference type="Proteomes" id="UP000192578"/>
    </source>
</evidence>
<protein>
    <submittedName>
        <fullName evidence="3">Protein ABHD16A</fullName>
    </submittedName>
</protein>
<sequence length="539" mass="60653">MLRFLESLLGPNLNRIRKAGAPGFNYIPNRVETLSGYTLLAVRCLWFLCKLSSPLWLIALYNRRSSFSSIDAFSIKDFDWIIRPFAFVVTVAGAAYVARGLGRCFNPEYAQFIRSVSHYRRHKTSENAEHLTRLYDCDFSCVPVEYAATAPLKRPAVSVSAEQKLGMVWKLATLLLLRTVGRRLLYPGSLQFIKTVMGPALVDGRAQLLEDNSLKAKRGKVQTADGNFIDTVFVDRRGLTPQGNVLVICCEGNAGFYEVGIMATPIRAGYSVLGWNHPGFGCSTGEPMPTQELHAVDAMMQYATKHMHFSEREVMVFAWSIGGFPAAWLAATYPSLRGVLLDATFDDLLPLALARMPKPLGGLVTRVVRHYLNLNVAELLCRYDGPVLLIRRTLDEIIATEDLELNAMINRGDYLLKRLLLHRYPNVVNGETLPLLDKWLRSSRHDRAALDSRFLGEQEDRLIQTLDEYLVQCSVSSPYDISFPLPVGANCDLTTRQHLTLYLAHLHMKDIEATHCTPLPVELFRHPWHPIRYSDVALG</sequence>
<reference evidence="4" key="1">
    <citation type="submission" date="2017-01" db="EMBL/GenBank/DDBJ databases">
        <title>Comparative genomics of anhydrobiosis in the tardigrade Hypsibius dujardini.</title>
        <authorList>
            <person name="Yoshida Y."/>
            <person name="Koutsovoulos G."/>
            <person name="Laetsch D."/>
            <person name="Stevens L."/>
            <person name="Kumar S."/>
            <person name="Horikawa D."/>
            <person name="Ishino K."/>
            <person name="Komine S."/>
            <person name="Tomita M."/>
            <person name="Blaxter M."/>
            <person name="Arakawa K."/>
        </authorList>
    </citation>
    <scope>NUCLEOTIDE SEQUENCE [LARGE SCALE GENOMIC DNA]</scope>
    <source>
        <strain evidence="4">Z151</strain>
    </source>
</reference>
<feature type="domain" description="Phosphatidylserine Lipase ABHD16 N-terminal" evidence="2">
    <location>
        <begin position="4"/>
        <end position="138"/>
    </location>
</feature>
<dbReference type="Gene3D" id="3.40.50.1820">
    <property type="entry name" value="alpha/beta hydrolase"/>
    <property type="match status" value="1"/>
</dbReference>
<evidence type="ECO:0000259" key="1">
    <source>
        <dbReference type="Pfam" id="PF00561"/>
    </source>
</evidence>
<dbReference type="GO" id="GO:0004620">
    <property type="term" value="F:phospholipase activity"/>
    <property type="evidence" value="ECO:0007669"/>
    <property type="project" value="TreeGrafter"/>
</dbReference>
<dbReference type="AlphaFoldDB" id="A0A1W0W888"/>
<dbReference type="InterPro" id="IPR029058">
    <property type="entry name" value="AB_hydrolase_fold"/>
</dbReference>
<dbReference type="GO" id="GO:0052651">
    <property type="term" value="P:monoacylglycerol catabolic process"/>
    <property type="evidence" value="ECO:0007669"/>
    <property type="project" value="TreeGrafter"/>
</dbReference>
<name>A0A1W0W888_HYPEX</name>
<dbReference type="Pfam" id="PF22990">
    <property type="entry name" value="ABHD16_N"/>
    <property type="match status" value="1"/>
</dbReference>
<dbReference type="Proteomes" id="UP000192578">
    <property type="component" value="Unassembled WGS sequence"/>
</dbReference>
<proteinExistence type="predicted"/>
<keyword evidence="4" id="KW-1185">Reference proteome</keyword>
<organism evidence="3 4">
    <name type="scientific">Hypsibius exemplaris</name>
    <name type="common">Freshwater tardigrade</name>
    <dbReference type="NCBI Taxonomy" id="2072580"/>
    <lineage>
        <taxon>Eukaryota</taxon>
        <taxon>Metazoa</taxon>
        <taxon>Ecdysozoa</taxon>
        <taxon>Tardigrada</taxon>
        <taxon>Eutardigrada</taxon>
        <taxon>Parachela</taxon>
        <taxon>Hypsibioidea</taxon>
        <taxon>Hypsibiidae</taxon>
        <taxon>Hypsibius</taxon>
    </lineage>
</organism>
<dbReference type="SUPFAM" id="SSF53474">
    <property type="entry name" value="alpha/beta-Hydrolases"/>
    <property type="match status" value="1"/>
</dbReference>
<dbReference type="GO" id="GO:0012505">
    <property type="term" value="C:endomembrane system"/>
    <property type="evidence" value="ECO:0007669"/>
    <property type="project" value="TreeGrafter"/>
</dbReference>
<dbReference type="InterPro" id="IPR054518">
    <property type="entry name" value="ABHD16_N"/>
</dbReference>
<dbReference type="GO" id="GO:0047372">
    <property type="term" value="F:monoacylglycerol lipase activity"/>
    <property type="evidence" value="ECO:0007669"/>
    <property type="project" value="TreeGrafter"/>
</dbReference>
<evidence type="ECO:0000313" key="3">
    <source>
        <dbReference type="EMBL" id="OQV11421.1"/>
    </source>
</evidence>
<accession>A0A1W0W888</accession>
<feature type="domain" description="AB hydrolase-1" evidence="1">
    <location>
        <begin position="246"/>
        <end position="361"/>
    </location>
</feature>
<dbReference type="EMBL" id="MTYJ01000172">
    <property type="protein sequence ID" value="OQV11421.1"/>
    <property type="molecule type" value="Genomic_DNA"/>
</dbReference>
<gene>
    <name evidence="3" type="ORF">BV898_14298</name>
</gene>
<dbReference type="GO" id="GO:0006660">
    <property type="term" value="P:phosphatidylserine catabolic process"/>
    <property type="evidence" value="ECO:0007669"/>
    <property type="project" value="TreeGrafter"/>
</dbReference>
<dbReference type="InterPro" id="IPR000073">
    <property type="entry name" value="AB_hydrolase_1"/>
</dbReference>